<accession>A0ABU8NLH9</accession>
<evidence type="ECO:0000313" key="1">
    <source>
        <dbReference type="EMBL" id="MEJ2902738.1"/>
    </source>
</evidence>
<proteinExistence type="predicted"/>
<evidence type="ECO:0008006" key="3">
    <source>
        <dbReference type="Google" id="ProtNLM"/>
    </source>
</evidence>
<dbReference type="Proteomes" id="UP001378956">
    <property type="component" value="Unassembled WGS sequence"/>
</dbReference>
<reference evidence="1 2" key="1">
    <citation type="submission" date="2024-03" db="EMBL/GenBank/DDBJ databases">
        <title>Sequence of Lycoming College Course Isolates.</title>
        <authorList>
            <person name="Plotts O."/>
            <person name="Newman J."/>
        </authorList>
    </citation>
    <scope>NUCLEOTIDE SEQUENCE [LARGE SCALE GENOMIC DNA]</scope>
    <source>
        <strain evidence="1 2">CJB-3</strain>
    </source>
</reference>
<dbReference type="RefSeq" id="WP_337716318.1">
    <property type="nucleotide sequence ID" value="NZ_JBBEUB010000002.1"/>
</dbReference>
<comment type="caution">
    <text evidence="1">The sequence shown here is derived from an EMBL/GenBank/DDBJ whole genome shotgun (WGS) entry which is preliminary data.</text>
</comment>
<sequence length="164" mass="18831">MLLIIFISLLSSKIIVANEPNLSELRDLYYRAAENKESAFRLSAMLKTVDTRSPSILVCYKGVSEMLEAKYLINPFNKLSKFKNGRKLIEHAVKANPHEIEIRFLRFCIQTNLPGFLGYKDHIKGDKAFLIAQVNKINDGELKQKVKEYLFNSKCCSSEELKKI</sequence>
<protein>
    <recommendedName>
        <fullName evidence="3">HEAT repeat protein</fullName>
    </recommendedName>
</protein>
<evidence type="ECO:0000313" key="2">
    <source>
        <dbReference type="Proteomes" id="UP001378956"/>
    </source>
</evidence>
<organism evidence="1 2">
    <name type="scientific">Pedobacter panaciterrae</name>
    <dbReference type="NCBI Taxonomy" id="363849"/>
    <lineage>
        <taxon>Bacteria</taxon>
        <taxon>Pseudomonadati</taxon>
        <taxon>Bacteroidota</taxon>
        <taxon>Sphingobacteriia</taxon>
        <taxon>Sphingobacteriales</taxon>
        <taxon>Sphingobacteriaceae</taxon>
        <taxon>Pedobacter</taxon>
    </lineage>
</organism>
<dbReference type="EMBL" id="JBBEUB010000002">
    <property type="protein sequence ID" value="MEJ2902738.1"/>
    <property type="molecule type" value="Genomic_DNA"/>
</dbReference>
<gene>
    <name evidence="1" type="ORF">WAE58_09880</name>
</gene>
<name>A0ABU8NLH9_9SPHI</name>
<keyword evidence="2" id="KW-1185">Reference proteome</keyword>